<name>A0A927LYX8_9ACTN</name>
<feature type="domain" description="Solute-binding protein family 3/N-terminal" evidence="5">
    <location>
        <begin position="85"/>
        <end position="307"/>
    </location>
</feature>
<gene>
    <name evidence="6" type="ORF">H4W31_000700</name>
</gene>
<accession>A0A927LYX8</accession>
<dbReference type="InterPro" id="IPR001638">
    <property type="entry name" value="Solute-binding_3/MltF_N"/>
</dbReference>
<dbReference type="GO" id="GO:0006865">
    <property type="term" value="P:amino acid transport"/>
    <property type="evidence" value="ECO:0007669"/>
    <property type="project" value="TreeGrafter"/>
</dbReference>
<dbReference type="CDD" id="cd13690">
    <property type="entry name" value="PBP2_GluB"/>
    <property type="match status" value="1"/>
</dbReference>
<keyword evidence="2" id="KW-0813">Transport</keyword>
<dbReference type="PROSITE" id="PS51257">
    <property type="entry name" value="PROKAR_LIPOPROTEIN"/>
    <property type="match status" value="1"/>
</dbReference>
<protein>
    <submittedName>
        <fullName evidence="6">Glutamate transport system substrate-binding protein</fullName>
    </submittedName>
</protein>
<feature type="chain" id="PRO_5036836686" evidence="4">
    <location>
        <begin position="27"/>
        <end position="324"/>
    </location>
</feature>
<evidence type="ECO:0000313" key="6">
    <source>
        <dbReference type="EMBL" id="MBE1485062.1"/>
    </source>
</evidence>
<dbReference type="Pfam" id="PF00497">
    <property type="entry name" value="SBP_bac_3"/>
    <property type="match status" value="1"/>
</dbReference>
<sequence length="324" mass="33144">MSILTKRLRPRRTVAIAAASVAVAMAAAGCGGGGSGTPGTPGGAAVPGLGGTGVVEQAVYDAAPVAADADIPAGSTMEKIRQRGKLLVGGSLDAPLLAQQDPVSGKVEGFDASLARLLAKYIIGKPEVETVTIGTQTREALLRAKSVDTVFQTYTITPERATQIAFAGPYLTSGLAVAVKKENTTIHGVQDLAGKKVVVGTNTPAVTALPTVAPGSEQVAFATDPQAVQALLQGRGEAYVQDFTLLASNAKVNPGMKVVGQPFTTEPYGIGLNREDPQFKEFVNNWLTKIQADGTWAKVWQATLGTVVEGGAPTPPAIGSAQGS</sequence>
<dbReference type="GO" id="GO:0005576">
    <property type="term" value="C:extracellular region"/>
    <property type="evidence" value="ECO:0007669"/>
    <property type="project" value="TreeGrafter"/>
</dbReference>
<keyword evidence="7" id="KW-1185">Reference proteome</keyword>
<comment type="caution">
    <text evidence="6">The sequence shown here is derived from an EMBL/GenBank/DDBJ whole genome shotgun (WGS) entry which is preliminary data.</text>
</comment>
<comment type="similarity">
    <text evidence="1">Belongs to the bacterial solute-binding protein 3 family.</text>
</comment>
<dbReference type="SMART" id="SM00062">
    <property type="entry name" value="PBPb"/>
    <property type="match status" value="1"/>
</dbReference>
<reference evidence="6" key="1">
    <citation type="submission" date="2020-10" db="EMBL/GenBank/DDBJ databases">
        <title>Sequencing the genomes of 1000 actinobacteria strains.</title>
        <authorList>
            <person name="Klenk H.-P."/>
        </authorList>
    </citation>
    <scope>NUCLEOTIDE SEQUENCE</scope>
    <source>
        <strain evidence="6">DSM 46832</strain>
    </source>
</reference>
<dbReference type="SUPFAM" id="SSF53850">
    <property type="entry name" value="Periplasmic binding protein-like II"/>
    <property type="match status" value="1"/>
</dbReference>
<keyword evidence="3 4" id="KW-0732">Signal</keyword>
<dbReference type="RefSeq" id="WP_225945376.1">
    <property type="nucleotide sequence ID" value="NZ_JADBEB010000001.1"/>
</dbReference>
<evidence type="ECO:0000259" key="5">
    <source>
        <dbReference type="SMART" id="SM00062"/>
    </source>
</evidence>
<evidence type="ECO:0000256" key="3">
    <source>
        <dbReference type="ARBA" id="ARBA00022729"/>
    </source>
</evidence>
<feature type="signal peptide" evidence="4">
    <location>
        <begin position="1"/>
        <end position="26"/>
    </location>
</feature>
<organism evidence="6 7">
    <name type="scientific">Plantactinospora soyae</name>
    <dbReference type="NCBI Taxonomy" id="1544732"/>
    <lineage>
        <taxon>Bacteria</taxon>
        <taxon>Bacillati</taxon>
        <taxon>Actinomycetota</taxon>
        <taxon>Actinomycetes</taxon>
        <taxon>Micromonosporales</taxon>
        <taxon>Micromonosporaceae</taxon>
        <taxon>Plantactinospora</taxon>
    </lineage>
</organism>
<dbReference type="Gene3D" id="3.40.190.10">
    <property type="entry name" value="Periplasmic binding protein-like II"/>
    <property type="match status" value="2"/>
</dbReference>
<dbReference type="Proteomes" id="UP000649753">
    <property type="component" value="Unassembled WGS sequence"/>
</dbReference>
<proteinExistence type="inferred from homology"/>
<evidence type="ECO:0000256" key="2">
    <source>
        <dbReference type="ARBA" id="ARBA00022448"/>
    </source>
</evidence>
<dbReference type="PANTHER" id="PTHR30085:SF6">
    <property type="entry name" value="ABC TRANSPORTER GLUTAMINE-BINDING PROTEIN GLNH"/>
    <property type="match status" value="1"/>
</dbReference>
<evidence type="ECO:0000256" key="1">
    <source>
        <dbReference type="ARBA" id="ARBA00010333"/>
    </source>
</evidence>
<dbReference type="AlphaFoldDB" id="A0A927LYX8"/>
<dbReference type="GO" id="GO:0030288">
    <property type="term" value="C:outer membrane-bounded periplasmic space"/>
    <property type="evidence" value="ECO:0007669"/>
    <property type="project" value="TreeGrafter"/>
</dbReference>
<dbReference type="PANTHER" id="PTHR30085">
    <property type="entry name" value="AMINO ACID ABC TRANSPORTER PERMEASE"/>
    <property type="match status" value="1"/>
</dbReference>
<evidence type="ECO:0000256" key="4">
    <source>
        <dbReference type="SAM" id="SignalP"/>
    </source>
</evidence>
<evidence type="ECO:0000313" key="7">
    <source>
        <dbReference type="Proteomes" id="UP000649753"/>
    </source>
</evidence>
<dbReference type="InterPro" id="IPR051455">
    <property type="entry name" value="Bact_solute-bind_prot3"/>
</dbReference>
<dbReference type="EMBL" id="JADBEB010000001">
    <property type="protein sequence ID" value="MBE1485062.1"/>
    <property type="molecule type" value="Genomic_DNA"/>
</dbReference>